<comment type="catalytic activity">
    <reaction evidence="4">
        <text>uridine(1911/1915/1917) in 23S rRNA = pseudouridine(1911/1915/1917) in 23S rRNA</text>
        <dbReference type="Rhea" id="RHEA:42524"/>
        <dbReference type="Rhea" id="RHEA-COMP:10097"/>
        <dbReference type="Rhea" id="RHEA-COMP:10098"/>
        <dbReference type="ChEBI" id="CHEBI:65314"/>
        <dbReference type="ChEBI" id="CHEBI:65315"/>
        <dbReference type="EC" id="5.4.99.23"/>
    </reaction>
</comment>
<dbReference type="EC" id="5.4.99.-" evidence="8"/>
<feature type="domain" description="RNA-binding S4" evidence="9">
    <location>
        <begin position="20"/>
        <end position="79"/>
    </location>
</feature>
<keyword evidence="11" id="KW-1185">Reference proteome</keyword>
<proteinExistence type="inferred from homology"/>
<feature type="active site" evidence="6">
    <location>
        <position position="145"/>
    </location>
</feature>
<evidence type="ECO:0000256" key="8">
    <source>
        <dbReference type="RuleBase" id="RU362028"/>
    </source>
</evidence>
<organism evidence="10 11">
    <name type="scientific">Futiania mangrovi</name>
    <dbReference type="NCBI Taxonomy" id="2959716"/>
    <lineage>
        <taxon>Bacteria</taxon>
        <taxon>Pseudomonadati</taxon>
        <taxon>Pseudomonadota</taxon>
        <taxon>Alphaproteobacteria</taxon>
        <taxon>Futianiales</taxon>
        <taxon>Futianiaceae</taxon>
        <taxon>Futiania</taxon>
    </lineage>
</organism>
<evidence type="ECO:0000256" key="4">
    <source>
        <dbReference type="ARBA" id="ARBA00036882"/>
    </source>
</evidence>
<dbReference type="InterPro" id="IPR002942">
    <property type="entry name" value="S4_RNA-bd"/>
</dbReference>
<dbReference type="NCBIfam" id="TIGR00005">
    <property type="entry name" value="rluA_subfam"/>
    <property type="match status" value="1"/>
</dbReference>
<dbReference type="Proteomes" id="UP001055804">
    <property type="component" value="Unassembled WGS sequence"/>
</dbReference>
<comment type="caution">
    <text evidence="10">The sequence shown here is derived from an EMBL/GenBank/DDBJ whole genome shotgun (WGS) entry which is preliminary data.</text>
</comment>
<dbReference type="GO" id="GO:0003723">
    <property type="term" value="F:RNA binding"/>
    <property type="evidence" value="ECO:0007669"/>
    <property type="project" value="UniProtKB-KW"/>
</dbReference>
<dbReference type="RefSeq" id="WP_269330871.1">
    <property type="nucleotide sequence ID" value="NZ_JAMZFT010000001.1"/>
</dbReference>
<dbReference type="InterPro" id="IPR050188">
    <property type="entry name" value="RluA_PseudoU_synthase"/>
</dbReference>
<evidence type="ECO:0000256" key="7">
    <source>
        <dbReference type="PROSITE-ProRule" id="PRU00182"/>
    </source>
</evidence>
<dbReference type="SUPFAM" id="SSF55174">
    <property type="entry name" value="Alpha-L RNA-binding motif"/>
    <property type="match status" value="1"/>
</dbReference>
<dbReference type="CDD" id="cd00165">
    <property type="entry name" value="S4"/>
    <property type="match status" value="1"/>
</dbReference>
<dbReference type="PROSITE" id="PS01129">
    <property type="entry name" value="PSI_RLU"/>
    <property type="match status" value="1"/>
</dbReference>
<dbReference type="EMBL" id="JAMZFT010000001">
    <property type="protein sequence ID" value="MCP1334907.1"/>
    <property type="molecule type" value="Genomic_DNA"/>
</dbReference>
<evidence type="ECO:0000259" key="9">
    <source>
        <dbReference type="SMART" id="SM00363"/>
    </source>
</evidence>
<dbReference type="PANTHER" id="PTHR21600">
    <property type="entry name" value="MITOCHONDRIAL RNA PSEUDOURIDINE SYNTHASE"/>
    <property type="match status" value="1"/>
</dbReference>
<evidence type="ECO:0000256" key="3">
    <source>
        <dbReference type="ARBA" id="ARBA00023235"/>
    </source>
</evidence>
<reference evidence="10" key="1">
    <citation type="submission" date="2022-06" db="EMBL/GenBank/DDBJ databases">
        <title>Isolation and Genomics of Futiania mangrovii gen. nov., sp. nov., a Rare and Metabolically-versatile member in the Class Alphaproteobacteria.</title>
        <authorList>
            <person name="Liu L."/>
            <person name="Huang W.-C."/>
            <person name="Pan J."/>
            <person name="Li J."/>
            <person name="Huang Y."/>
            <person name="Du H."/>
            <person name="Liu Y."/>
            <person name="Li M."/>
        </authorList>
    </citation>
    <scope>NUCLEOTIDE SEQUENCE</scope>
    <source>
        <strain evidence="10">FT118</strain>
    </source>
</reference>
<evidence type="ECO:0000256" key="2">
    <source>
        <dbReference type="ARBA" id="ARBA00022884"/>
    </source>
</evidence>
<evidence type="ECO:0000313" key="10">
    <source>
        <dbReference type="EMBL" id="MCP1334907.1"/>
    </source>
</evidence>
<dbReference type="Pfam" id="PF01479">
    <property type="entry name" value="S4"/>
    <property type="match status" value="1"/>
</dbReference>
<dbReference type="Pfam" id="PF00849">
    <property type="entry name" value="PseudoU_synth_2"/>
    <property type="match status" value="1"/>
</dbReference>
<dbReference type="InterPro" id="IPR006225">
    <property type="entry name" value="PsdUridine_synth_RluC/D"/>
</dbReference>
<dbReference type="InterPro" id="IPR020103">
    <property type="entry name" value="PsdUridine_synth_cat_dom_sf"/>
</dbReference>
<dbReference type="PANTHER" id="PTHR21600:SF44">
    <property type="entry name" value="RIBOSOMAL LARGE SUBUNIT PSEUDOURIDINE SYNTHASE D"/>
    <property type="match status" value="1"/>
</dbReference>
<dbReference type="GO" id="GO:0000455">
    <property type="term" value="P:enzyme-directed rRNA pseudouridine synthesis"/>
    <property type="evidence" value="ECO:0007669"/>
    <property type="project" value="TreeGrafter"/>
</dbReference>
<dbReference type="InterPro" id="IPR006224">
    <property type="entry name" value="PsdUridine_synth_RluA-like_CS"/>
</dbReference>
<dbReference type="Gene3D" id="3.10.290.10">
    <property type="entry name" value="RNA-binding S4 domain"/>
    <property type="match status" value="1"/>
</dbReference>
<evidence type="ECO:0000313" key="11">
    <source>
        <dbReference type="Proteomes" id="UP001055804"/>
    </source>
</evidence>
<gene>
    <name evidence="10" type="ORF">NJQ99_00620</name>
</gene>
<dbReference type="SMART" id="SM00363">
    <property type="entry name" value="S4"/>
    <property type="match status" value="1"/>
</dbReference>
<comment type="function">
    <text evidence="5">Responsible for synthesis of pseudouridine from uracil at positions 1911, 1915 and 1917 in 23S ribosomal RNA.</text>
</comment>
<dbReference type="CDD" id="cd02869">
    <property type="entry name" value="PseudoU_synth_RluA_like"/>
    <property type="match status" value="1"/>
</dbReference>
<dbReference type="PROSITE" id="PS50889">
    <property type="entry name" value="S4"/>
    <property type="match status" value="1"/>
</dbReference>
<dbReference type="InterPro" id="IPR006145">
    <property type="entry name" value="PsdUridine_synth_RsuA/RluA"/>
</dbReference>
<dbReference type="SUPFAM" id="SSF55120">
    <property type="entry name" value="Pseudouridine synthase"/>
    <property type="match status" value="1"/>
</dbReference>
<dbReference type="InterPro" id="IPR036986">
    <property type="entry name" value="S4_RNA-bd_sf"/>
</dbReference>
<name>A0A9J6PBI3_9PROT</name>
<protein>
    <recommendedName>
        <fullName evidence="8">Pseudouridine synthase</fullName>
        <ecNumber evidence="8">5.4.99.-</ecNumber>
    </recommendedName>
</protein>
<evidence type="ECO:0000256" key="5">
    <source>
        <dbReference type="ARBA" id="ARBA00056072"/>
    </source>
</evidence>
<comment type="similarity">
    <text evidence="1 8">Belongs to the pseudouridine synthase RluA family.</text>
</comment>
<evidence type="ECO:0000256" key="6">
    <source>
        <dbReference type="PIRSR" id="PIRSR606225-1"/>
    </source>
</evidence>
<accession>A0A9J6PBI3</accession>
<dbReference type="Gene3D" id="3.30.2350.10">
    <property type="entry name" value="Pseudouridine synthase"/>
    <property type="match status" value="1"/>
</dbReference>
<dbReference type="GO" id="GO:0160140">
    <property type="term" value="F:23S rRNA pseudouridine(1911/1915/1917) synthase activity"/>
    <property type="evidence" value="ECO:0007669"/>
    <property type="project" value="UniProtKB-EC"/>
</dbReference>
<comment type="catalytic activity">
    <reaction evidence="8">
        <text>a uridine in RNA = a pseudouridine in RNA</text>
        <dbReference type="Rhea" id="RHEA:48348"/>
        <dbReference type="Rhea" id="RHEA-COMP:12068"/>
        <dbReference type="Rhea" id="RHEA-COMP:12069"/>
        <dbReference type="ChEBI" id="CHEBI:65314"/>
        <dbReference type="ChEBI" id="CHEBI:65315"/>
    </reaction>
</comment>
<dbReference type="AlphaFoldDB" id="A0A9J6PBI3"/>
<keyword evidence="2 7" id="KW-0694">RNA-binding</keyword>
<sequence>MLSDIGDEHLLTVGNADAGQRLDRYITASLPHLSRSRVQRLIETGFVSVSGRAAVDASTRVGAGDEVEVVVPPPDDPLPSGEDIPLDIVHEDADLLVVNKPAGLVVHPAPGSPESTLVNALIAHCGNSLSGIGGVKRPGIVHRIDKETSGLMVVAKHDGAHLGLSEQFAAHTTERSYRAIVWGEPPVADWGPTGRRLIKGPWGRIEGAIGRSPTNRKKMAVVKSGGKAAVTHFRVLERFGPADAPVASLVECRLETGRTHQIRVHMTHIGHPLIGDSVYGGKHKTLARTLSPRIRPLVEEFPRQALHAATLGFRHPRTGEEMRFSAPLPEDMAFLLGALRNA</sequence>
<evidence type="ECO:0000256" key="1">
    <source>
        <dbReference type="ARBA" id="ARBA00010876"/>
    </source>
</evidence>
<keyword evidence="3 8" id="KW-0413">Isomerase</keyword>
<dbReference type="FunFam" id="3.30.2350.10:FF:000006">
    <property type="entry name" value="Pseudouridine synthase"/>
    <property type="match status" value="1"/>
</dbReference>